<evidence type="ECO:0000313" key="2">
    <source>
        <dbReference type="EMBL" id="AGA31719.1"/>
    </source>
</evidence>
<evidence type="ECO:0000313" key="3">
    <source>
        <dbReference type="Proteomes" id="UP000010809"/>
    </source>
</evidence>
<name>L0DQI7_THIND</name>
<dbReference type="PATRIC" id="fig|1255043.3.peg.4"/>
<dbReference type="STRING" id="1255043.TVNIR_0004"/>
<dbReference type="InterPro" id="IPR025528">
    <property type="entry name" value="BrnA_antitoxin"/>
</dbReference>
<dbReference type="Proteomes" id="UP000010809">
    <property type="component" value="Chromosome"/>
</dbReference>
<dbReference type="eggNOG" id="COG3514">
    <property type="taxonomic scope" value="Bacteria"/>
</dbReference>
<dbReference type="OrthoDB" id="9796641at2"/>
<dbReference type="Pfam" id="PF14384">
    <property type="entry name" value="BrnA_antitoxin"/>
    <property type="match status" value="1"/>
</dbReference>
<protein>
    <recommendedName>
        <fullName evidence="4">BrnA antitoxin of type II toxin-antitoxin system</fullName>
    </recommendedName>
</protein>
<organism evidence="2 3">
    <name type="scientific">Thioalkalivibrio nitratireducens (strain DSM 14787 / UNIQEM 213 / ALEN2)</name>
    <dbReference type="NCBI Taxonomy" id="1255043"/>
    <lineage>
        <taxon>Bacteria</taxon>
        <taxon>Pseudomonadati</taxon>
        <taxon>Pseudomonadota</taxon>
        <taxon>Gammaproteobacteria</taxon>
        <taxon>Chromatiales</taxon>
        <taxon>Ectothiorhodospiraceae</taxon>
        <taxon>Thioalkalivibrio</taxon>
    </lineage>
</organism>
<dbReference type="HOGENOM" id="CLU_140900_0_0_6"/>
<accession>L0DQI7</accession>
<dbReference type="AlphaFoldDB" id="L0DQI7"/>
<proteinExistence type="predicted"/>
<evidence type="ECO:0008006" key="4">
    <source>
        <dbReference type="Google" id="ProtNLM"/>
    </source>
</evidence>
<reference evidence="2" key="1">
    <citation type="submission" date="2015-12" db="EMBL/GenBank/DDBJ databases">
        <authorList>
            <person name="Tikhonova T.V."/>
            <person name="Pavlov A.R."/>
            <person name="Beletsky A.V."/>
            <person name="Mardanov A.V."/>
            <person name="Sorokin D.Y."/>
            <person name="Ravin N.V."/>
            <person name="Popov V.O."/>
        </authorList>
    </citation>
    <scope>NUCLEOTIDE SEQUENCE</scope>
    <source>
        <strain evidence="2">DSM 14787</strain>
    </source>
</reference>
<dbReference type="EMBL" id="CP003989">
    <property type="protein sequence ID" value="AGA31719.1"/>
    <property type="molecule type" value="Genomic_DNA"/>
</dbReference>
<gene>
    <name evidence="2" type="ordered locus">TVNIR_0004</name>
</gene>
<evidence type="ECO:0000256" key="1">
    <source>
        <dbReference type="SAM" id="MobiDB-lite"/>
    </source>
</evidence>
<feature type="region of interest" description="Disordered" evidence="1">
    <location>
        <begin position="39"/>
        <end position="58"/>
    </location>
</feature>
<keyword evidence="3" id="KW-1185">Reference proteome</keyword>
<sequence length="96" mass="10916">MSRKQALQAVRDLPREKDFLWGGVDEDERPATNEELLESLEAQRRKRGRPSGSGNKEQVAIRIDRDVLAAFRAGGPGWQTCMNQALRKWLCTHSKP</sequence>
<dbReference type="KEGG" id="tni:TVNIR_0004"/>